<dbReference type="PANTHER" id="PTHR36819">
    <property type="entry name" value="REGULATOR OF PHOSPHOLIPASE D SRF1"/>
    <property type="match status" value="1"/>
</dbReference>
<feature type="region of interest" description="Disordered" evidence="1">
    <location>
        <begin position="187"/>
        <end position="207"/>
    </location>
</feature>
<feature type="compositionally biased region" description="Basic and acidic residues" evidence="1">
    <location>
        <begin position="193"/>
        <end position="207"/>
    </location>
</feature>
<feature type="transmembrane region" description="Helical" evidence="2">
    <location>
        <begin position="273"/>
        <end position="292"/>
    </location>
</feature>
<evidence type="ECO:0000256" key="2">
    <source>
        <dbReference type="SAM" id="Phobius"/>
    </source>
</evidence>
<feature type="region of interest" description="Disordered" evidence="1">
    <location>
        <begin position="99"/>
        <end position="172"/>
    </location>
</feature>
<dbReference type="EMBL" id="JACGCI010000001">
    <property type="protein sequence ID" value="KAF6766305.1"/>
    <property type="molecule type" value="Genomic_DNA"/>
</dbReference>
<feature type="transmembrane region" description="Helical" evidence="2">
    <location>
        <begin position="313"/>
        <end position="335"/>
    </location>
</feature>
<keyword evidence="2" id="KW-0812">Transmembrane</keyword>
<evidence type="ECO:0000313" key="4">
    <source>
        <dbReference type="Proteomes" id="UP000521943"/>
    </source>
</evidence>
<feature type="compositionally biased region" description="Polar residues" evidence="1">
    <location>
        <begin position="126"/>
        <end position="142"/>
    </location>
</feature>
<gene>
    <name evidence="3" type="ORF">DFP72DRAFT_866159</name>
</gene>
<feature type="compositionally biased region" description="Polar residues" evidence="1">
    <location>
        <begin position="101"/>
        <end position="111"/>
    </location>
</feature>
<feature type="transmembrane region" description="Helical" evidence="2">
    <location>
        <begin position="230"/>
        <end position="253"/>
    </location>
</feature>
<name>A0A8H6IIG6_9AGAR</name>
<feature type="transmembrane region" description="Helical" evidence="2">
    <location>
        <begin position="372"/>
        <end position="394"/>
    </location>
</feature>
<feature type="compositionally biased region" description="Polar residues" evidence="1">
    <location>
        <begin position="67"/>
        <end position="79"/>
    </location>
</feature>
<evidence type="ECO:0000313" key="3">
    <source>
        <dbReference type="EMBL" id="KAF6766305.1"/>
    </source>
</evidence>
<evidence type="ECO:0000256" key="1">
    <source>
        <dbReference type="SAM" id="MobiDB-lite"/>
    </source>
</evidence>
<feature type="compositionally biased region" description="Basic and acidic residues" evidence="1">
    <location>
        <begin position="113"/>
        <end position="124"/>
    </location>
</feature>
<protein>
    <submittedName>
        <fullName evidence="3">Uncharacterized protein</fullName>
    </submittedName>
</protein>
<keyword evidence="4" id="KW-1185">Reference proteome</keyword>
<organism evidence="3 4">
    <name type="scientific">Ephemerocybe angulata</name>
    <dbReference type="NCBI Taxonomy" id="980116"/>
    <lineage>
        <taxon>Eukaryota</taxon>
        <taxon>Fungi</taxon>
        <taxon>Dikarya</taxon>
        <taxon>Basidiomycota</taxon>
        <taxon>Agaricomycotina</taxon>
        <taxon>Agaricomycetes</taxon>
        <taxon>Agaricomycetidae</taxon>
        <taxon>Agaricales</taxon>
        <taxon>Agaricineae</taxon>
        <taxon>Psathyrellaceae</taxon>
        <taxon>Ephemerocybe</taxon>
    </lineage>
</organism>
<feature type="region of interest" description="Disordered" evidence="1">
    <location>
        <begin position="1"/>
        <end position="81"/>
    </location>
</feature>
<dbReference type="GO" id="GO:0000324">
    <property type="term" value="C:fungal-type vacuole"/>
    <property type="evidence" value="ECO:0007669"/>
    <property type="project" value="TreeGrafter"/>
</dbReference>
<dbReference type="Proteomes" id="UP000521943">
    <property type="component" value="Unassembled WGS sequence"/>
</dbReference>
<dbReference type="GO" id="GO:0071944">
    <property type="term" value="C:cell periphery"/>
    <property type="evidence" value="ECO:0007669"/>
    <property type="project" value="TreeGrafter"/>
</dbReference>
<dbReference type="OrthoDB" id="1436450at2759"/>
<keyword evidence="2" id="KW-1133">Transmembrane helix</keyword>
<accession>A0A8H6IIG6</accession>
<sequence length="414" mass="46183">MSGAERNRPPSFPSTSSLHHNNPSRASRRPPPPLAKVVTVPPWARDEPPSPTEDVLASVSHHDHQFQPPQTSDSVSFQTDPEGASRWWTFTLPRMREQYSDLRSNSPSSQRPVRPERRGFREKSISWLQASTSLKETVSTPSVRREKDAEKGDQYTSPASNLPLPSTAAHASTPGWDMPWSARLAAQGPHPQYSHESDSDGDDRSTVRDGLTGWAARRKRIRSFILTNNYVPLLFRFINISFTTAALGMAIHIRQMELKTHTMGAVGSSPTVVIIFAPLTLVHVMMAIYLEYFGRPLGLWRTSAKLAHTLSEVLFICAWSASLSLCFDNFFTSLVPCAAPSSTSWYNELHRPDFNLPDLEGPAGRRICDSQLALICLVGVGLVAYCTNLVISLYRIFEKVKYHPPVLHPTLRSS</sequence>
<feature type="compositionally biased region" description="Polar residues" evidence="1">
    <location>
        <begin position="154"/>
        <end position="164"/>
    </location>
</feature>
<dbReference type="InterPro" id="IPR037737">
    <property type="entry name" value="Srf1"/>
</dbReference>
<proteinExistence type="predicted"/>
<dbReference type="AlphaFoldDB" id="A0A8H6IIG6"/>
<keyword evidence="2" id="KW-0472">Membrane</keyword>
<comment type="caution">
    <text evidence="3">The sequence shown here is derived from an EMBL/GenBank/DDBJ whole genome shotgun (WGS) entry which is preliminary data.</text>
</comment>
<feature type="compositionally biased region" description="Basic and acidic residues" evidence="1">
    <location>
        <begin position="143"/>
        <end position="153"/>
    </location>
</feature>
<dbReference type="PANTHER" id="PTHR36819:SF1">
    <property type="entry name" value="REGULATOR OF PHOSPHOLIPASE D SRF1"/>
    <property type="match status" value="1"/>
</dbReference>
<reference evidence="3 4" key="1">
    <citation type="submission" date="2020-07" db="EMBL/GenBank/DDBJ databases">
        <title>Comparative genomics of pyrophilous fungi reveals a link between fire events and developmental genes.</title>
        <authorList>
            <consortium name="DOE Joint Genome Institute"/>
            <person name="Steindorff A.S."/>
            <person name="Carver A."/>
            <person name="Calhoun S."/>
            <person name="Stillman K."/>
            <person name="Liu H."/>
            <person name="Lipzen A."/>
            <person name="Pangilinan J."/>
            <person name="Labutti K."/>
            <person name="Bruns T.D."/>
            <person name="Grigoriev I.V."/>
        </authorList>
    </citation>
    <scope>NUCLEOTIDE SEQUENCE [LARGE SCALE GENOMIC DNA]</scope>
    <source>
        <strain evidence="3 4">CBS 144469</strain>
    </source>
</reference>